<dbReference type="eggNOG" id="COG0463">
    <property type="taxonomic scope" value="Bacteria"/>
</dbReference>
<dbReference type="Gene3D" id="1.25.40.10">
    <property type="entry name" value="Tetratricopeptide repeat domain"/>
    <property type="match status" value="1"/>
</dbReference>
<dbReference type="EC" id="2.4.1.-" evidence="2"/>
<feature type="domain" description="Glycosyltransferase 2-like" evidence="1">
    <location>
        <begin position="5"/>
        <end position="143"/>
    </location>
</feature>
<dbReference type="InterPro" id="IPR001173">
    <property type="entry name" value="Glyco_trans_2-like"/>
</dbReference>
<protein>
    <submittedName>
        <fullName evidence="2">Glycosyl transferase group 2 family protein</fullName>
        <ecNumber evidence="2">2.4.1.-</ecNumber>
    </submittedName>
</protein>
<evidence type="ECO:0000313" key="2">
    <source>
        <dbReference type="EMBL" id="AFS77813.1"/>
    </source>
</evidence>
<gene>
    <name evidence="2" type="ordered locus">Curi_c07400</name>
</gene>
<keyword evidence="3" id="KW-1185">Reference proteome</keyword>
<dbReference type="PATRIC" id="fig|1128398.3.peg.787"/>
<accession>K0AVD6</accession>
<dbReference type="InterPro" id="IPR019734">
    <property type="entry name" value="TPR_rpt"/>
</dbReference>
<dbReference type="Proteomes" id="UP000006094">
    <property type="component" value="Chromosome"/>
</dbReference>
<keyword evidence="2" id="KW-0808">Transferase</keyword>
<dbReference type="AlphaFoldDB" id="K0AVD6"/>
<dbReference type="CDD" id="cd02511">
    <property type="entry name" value="Beta4Glucosyltransferase"/>
    <property type="match status" value="1"/>
</dbReference>
<dbReference type="PANTHER" id="PTHR43630:SF2">
    <property type="entry name" value="GLYCOSYLTRANSFERASE"/>
    <property type="match status" value="1"/>
</dbReference>
<dbReference type="Pfam" id="PF13181">
    <property type="entry name" value="TPR_8"/>
    <property type="match status" value="1"/>
</dbReference>
<name>K0AVD6_GOTA9</name>
<dbReference type="InterPro" id="IPR011990">
    <property type="entry name" value="TPR-like_helical_dom_sf"/>
</dbReference>
<dbReference type="SUPFAM" id="SSF81901">
    <property type="entry name" value="HCP-like"/>
    <property type="match status" value="1"/>
</dbReference>
<keyword evidence="2" id="KW-0328">Glycosyltransferase</keyword>
<dbReference type="InterPro" id="IPR029044">
    <property type="entry name" value="Nucleotide-diphossugar_trans"/>
</dbReference>
<evidence type="ECO:0000259" key="1">
    <source>
        <dbReference type="Pfam" id="PF00535"/>
    </source>
</evidence>
<dbReference type="Pfam" id="PF00535">
    <property type="entry name" value="Glycos_transf_2"/>
    <property type="match status" value="1"/>
</dbReference>
<dbReference type="Gene3D" id="3.90.550.10">
    <property type="entry name" value="Spore Coat Polysaccharide Biosynthesis Protein SpsA, Chain A"/>
    <property type="match status" value="1"/>
</dbReference>
<dbReference type="KEGG" id="cad:Curi_c07400"/>
<dbReference type="GO" id="GO:0016757">
    <property type="term" value="F:glycosyltransferase activity"/>
    <property type="evidence" value="ECO:0007669"/>
    <property type="project" value="UniProtKB-KW"/>
</dbReference>
<dbReference type="SUPFAM" id="SSF53448">
    <property type="entry name" value="Nucleotide-diphospho-sugar transferases"/>
    <property type="match status" value="1"/>
</dbReference>
<dbReference type="PANTHER" id="PTHR43630">
    <property type="entry name" value="POLY-BETA-1,6-N-ACETYL-D-GLUCOSAMINE SYNTHASE"/>
    <property type="match status" value="1"/>
</dbReference>
<reference evidence="2 3" key="1">
    <citation type="journal article" date="2012" name="PLoS ONE">
        <title>The purine-utilizing bacterium Clostridium acidurici 9a: a genome-guided metabolic reconsideration.</title>
        <authorList>
            <person name="Hartwich K."/>
            <person name="Poehlein A."/>
            <person name="Daniel R."/>
        </authorList>
    </citation>
    <scope>NUCLEOTIDE SEQUENCE [LARGE SCALE GENOMIC DNA]</scope>
    <source>
        <strain evidence="3">ATCC 7906 / DSM 604 / BCRC 14475 / CIP 104303 / KCTC 5404 / NCIMB 10678 / 9a</strain>
    </source>
</reference>
<sequence>MAEISLCMIVKNEEAVLSRCLDSVLNIVDEIIIVDTGSTDNTKKIAKQYTDKVYDFEWVDDFSKARNFSFSLATKDYIIWLDADDVIMEEDAIKLIEFKKSLLSNYDLVSMNYDVGFDENGNLTLSYYRERIFKRIMNYQWVEPVHEVIPLQGNIYYLDASITHKKEHVNEEGRNIRIYENILAKGESLSTRGTYYYARELYYNKRYEDAIKYFNDFLDSNKGWIEDCINACEMISHCYSQLKDEKSSLKSLFRSFEYEVPRSNICCEIGKYYFNREDYNSAIFWYKLAIQQKSTLQKSGFVYHDYYGYIPNIQLCVCYHRLGNIGEAIKYNEIAGTYKPNDRAFLYNKDYFSKNE</sequence>
<organism evidence="2 3">
    <name type="scientific">Gottschalkia acidurici (strain ATCC 7906 / DSM 604 / BCRC 14475 / CIP 104303 / KCTC 5404 / NCIMB 10678 / 9a)</name>
    <name type="common">Clostridium acidurici</name>
    <dbReference type="NCBI Taxonomy" id="1128398"/>
    <lineage>
        <taxon>Bacteria</taxon>
        <taxon>Bacillati</taxon>
        <taxon>Bacillota</taxon>
        <taxon>Tissierellia</taxon>
        <taxon>Tissierellales</taxon>
        <taxon>Gottschalkiaceae</taxon>
        <taxon>Gottschalkia</taxon>
    </lineage>
</organism>
<evidence type="ECO:0000313" key="3">
    <source>
        <dbReference type="Proteomes" id="UP000006094"/>
    </source>
</evidence>
<dbReference type="OrthoDB" id="9815923at2"/>
<dbReference type="HOGENOM" id="CLU_023736_0_0_9"/>
<dbReference type="EMBL" id="CP003326">
    <property type="protein sequence ID" value="AFS77813.1"/>
    <property type="molecule type" value="Genomic_DNA"/>
</dbReference>
<proteinExistence type="predicted"/>
<dbReference type="RefSeq" id="WP_014966950.1">
    <property type="nucleotide sequence ID" value="NC_018664.1"/>
</dbReference>
<dbReference type="STRING" id="1128398.Curi_c07400"/>